<evidence type="ECO:0000259" key="2">
    <source>
        <dbReference type="Pfam" id="PF13360"/>
    </source>
</evidence>
<dbReference type="InterPro" id="IPR011047">
    <property type="entry name" value="Quinoprotein_ADH-like_sf"/>
</dbReference>
<dbReference type="SUPFAM" id="SSF50998">
    <property type="entry name" value="Quinoprotein alcohol dehydrogenase-like"/>
    <property type="match status" value="1"/>
</dbReference>
<feature type="region of interest" description="Disordered" evidence="1">
    <location>
        <begin position="1"/>
        <end position="30"/>
    </location>
</feature>
<reference evidence="3 4" key="1">
    <citation type="submission" date="2020-11" db="EMBL/GenBank/DDBJ databases">
        <title>A novel isolate from a Black sea contaminated sediment with potential to produce alkanes: Plantactinospora alkalitolerans sp. nov.</title>
        <authorList>
            <person name="Carro L."/>
            <person name="Veyisoglu A."/>
            <person name="Guven K."/>
            <person name="Schumann P."/>
            <person name="Klenk H.-P."/>
            <person name="Sahin N."/>
        </authorList>
    </citation>
    <scope>NUCLEOTIDE SEQUENCE [LARGE SCALE GENOMIC DNA]</scope>
    <source>
        <strain evidence="3 4">S1510</strain>
    </source>
</reference>
<evidence type="ECO:0000256" key="1">
    <source>
        <dbReference type="SAM" id="MobiDB-lite"/>
    </source>
</evidence>
<evidence type="ECO:0000313" key="3">
    <source>
        <dbReference type="EMBL" id="MBF9128383.1"/>
    </source>
</evidence>
<dbReference type="InterPro" id="IPR015943">
    <property type="entry name" value="WD40/YVTN_repeat-like_dom_sf"/>
</dbReference>
<keyword evidence="4" id="KW-1185">Reference proteome</keyword>
<gene>
    <name evidence="3" type="ORF">I0C86_05160</name>
</gene>
<proteinExistence type="predicted"/>
<evidence type="ECO:0000313" key="4">
    <source>
        <dbReference type="Proteomes" id="UP000638560"/>
    </source>
</evidence>
<organism evidence="3 4">
    <name type="scientific">Plantactinospora alkalitolerans</name>
    <dbReference type="NCBI Taxonomy" id="2789879"/>
    <lineage>
        <taxon>Bacteria</taxon>
        <taxon>Bacillati</taxon>
        <taxon>Actinomycetota</taxon>
        <taxon>Actinomycetes</taxon>
        <taxon>Micromonosporales</taxon>
        <taxon>Micromonosporaceae</taxon>
        <taxon>Plantactinospora</taxon>
    </lineage>
</organism>
<comment type="caution">
    <text evidence="3">The sequence shown here is derived from an EMBL/GenBank/DDBJ whole genome shotgun (WGS) entry which is preliminary data.</text>
</comment>
<dbReference type="Gene3D" id="2.130.10.10">
    <property type="entry name" value="YVTN repeat-like/Quinoprotein amine dehydrogenase"/>
    <property type="match status" value="1"/>
</dbReference>
<dbReference type="RefSeq" id="WP_196200031.1">
    <property type="nucleotide sequence ID" value="NZ_JADPUN010000074.1"/>
</dbReference>
<sequence>MPTIELGELGAEPQHDRVWPGEPPSRPGRRRSRFLRVGLPALLAALLATMAAGNPFPGPWREVDVPAPLGATVLLDRDWLFVIAGLDSNGSGQELTGYRLPEGTSRWRTTLPPGEVGQPMLLGDMLVLVSHAEQSPSGRSRVTAVDARTGAISWDREMTVDTVTGAGDLVVWAGPEGWKPPDGLEEDPVQYRPAGTLQAIDPASGRPRWSLSTPAGARRTYKYSPFGQVAEMALVLSSGRVEMLDLATSAVTRTAQLPPPPADRPDVYWYVDLVGDLFVVYEERSATAYGPTGLDRRWSIPRDDSQEYGPVECGAYLCTHLRDNGMRIWDARTGRLRWSDPRWINLRQVGDVFIATALTESDTPDLQYAVEPATGRVLAELGSWQSMEIESEDPRRIGIRIGGDRRAWVTEVDTRTLRTRLLTVLSGISADCGLTGETLHCRRTDGSIGLWQLQR</sequence>
<dbReference type="InterPro" id="IPR002372">
    <property type="entry name" value="PQQ_rpt_dom"/>
</dbReference>
<accession>A0ABS0GQC1</accession>
<name>A0ABS0GQC1_9ACTN</name>
<protein>
    <submittedName>
        <fullName evidence="3">PQQ-binding-like beta-propeller repeat protein</fullName>
    </submittedName>
</protein>
<feature type="domain" description="Pyrrolo-quinoline quinone repeat" evidence="2">
    <location>
        <begin position="64"/>
        <end position="241"/>
    </location>
</feature>
<dbReference type="Proteomes" id="UP000638560">
    <property type="component" value="Unassembled WGS sequence"/>
</dbReference>
<dbReference type="EMBL" id="JADPUN010000074">
    <property type="protein sequence ID" value="MBF9128383.1"/>
    <property type="molecule type" value="Genomic_DNA"/>
</dbReference>
<dbReference type="Pfam" id="PF13360">
    <property type="entry name" value="PQQ_2"/>
    <property type="match status" value="1"/>
</dbReference>